<reference evidence="2" key="1">
    <citation type="submission" date="2017-09" db="EMBL/GenBank/DDBJ databases">
        <title>Depth-based differentiation of microbial function through sediment-hosted aquifers and enrichment of novel symbionts in the deep terrestrial subsurface.</title>
        <authorList>
            <person name="Probst A.J."/>
            <person name="Ladd B."/>
            <person name="Jarett J.K."/>
            <person name="Geller-Mcgrath D.E."/>
            <person name="Sieber C.M.K."/>
            <person name="Emerson J.B."/>
            <person name="Anantharaman K."/>
            <person name="Thomas B.C."/>
            <person name="Malmstrom R."/>
            <person name="Stieglmeier M."/>
            <person name="Klingl A."/>
            <person name="Woyke T."/>
            <person name="Ryan C.M."/>
            <person name="Banfield J.F."/>
        </authorList>
    </citation>
    <scope>NUCLEOTIDE SEQUENCE [LARGE SCALE GENOMIC DNA]</scope>
</reference>
<comment type="caution">
    <text evidence="1">The sequence shown here is derived from an EMBL/GenBank/DDBJ whole genome shotgun (WGS) entry which is preliminary data.</text>
</comment>
<gene>
    <name evidence="1" type="ORF">COU10_01395</name>
</gene>
<name>A0A2H0UNM5_9BACT</name>
<organism evidence="1 2">
    <name type="scientific">Candidatus Harrisonbacteria bacterium CG10_big_fil_rev_8_21_14_0_10_45_28</name>
    <dbReference type="NCBI Taxonomy" id="1974586"/>
    <lineage>
        <taxon>Bacteria</taxon>
        <taxon>Candidatus Harrisoniibacteriota</taxon>
    </lineage>
</organism>
<protein>
    <submittedName>
        <fullName evidence="1">Uncharacterized protein</fullName>
    </submittedName>
</protein>
<dbReference type="AlphaFoldDB" id="A0A2H0UNM5"/>
<evidence type="ECO:0000313" key="2">
    <source>
        <dbReference type="Proteomes" id="UP000230903"/>
    </source>
</evidence>
<sequence length="121" mass="14477">MPYRKYKQSTKKYYPRYERDKSEVKTTEITILNSRGKIISGRHAWISVAKGFVYISPIEPYNRAYYILPKCPEVKVSVRDEDRRLKIASYAVYFQRPIDYARTKKFLADFIKVPHGRAKRY</sequence>
<accession>A0A2H0UNM5</accession>
<proteinExistence type="predicted"/>
<evidence type="ECO:0000313" key="1">
    <source>
        <dbReference type="EMBL" id="PIR88029.1"/>
    </source>
</evidence>
<dbReference type="EMBL" id="PFBC01000022">
    <property type="protein sequence ID" value="PIR88029.1"/>
    <property type="molecule type" value="Genomic_DNA"/>
</dbReference>
<dbReference type="Proteomes" id="UP000230903">
    <property type="component" value="Unassembled WGS sequence"/>
</dbReference>